<dbReference type="AlphaFoldDB" id="A0A8C4W6L8"/>
<keyword evidence="6" id="KW-0325">Glycoprotein</keyword>
<dbReference type="FunFam" id="3.30.60.30:FF:000036">
    <property type="entry name" value="Ovomucoid"/>
    <property type="match status" value="2"/>
</dbReference>
<dbReference type="Ensembl" id="ENSGEVT00005012118.1">
    <property type="protein sequence ID" value="ENSGEVP00005011555.1"/>
    <property type="gene ID" value="ENSGEVG00005008094.1"/>
</dbReference>
<feature type="domain" description="Kazal-like" evidence="7">
    <location>
        <begin position="123"/>
        <end position="164"/>
    </location>
</feature>
<name>A0A8C4W6L8_9SAUR</name>
<evidence type="ECO:0000313" key="8">
    <source>
        <dbReference type="Ensembl" id="ENSGEVP00005011555.1"/>
    </source>
</evidence>
<dbReference type="PROSITE" id="PS51465">
    <property type="entry name" value="KAZAL_2"/>
    <property type="match status" value="3"/>
</dbReference>
<evidence type="ECO:0000256" key="4">
    <source>
        <dbReference type="ARBA" id="ARBA00022900"/>
    </source>
</evidence>
<proteinExistence type="predicted"/>
<sequence length="164" mass="18148">LQLDCSLYPSIETEDGQVLTGCPRILAEVCGTDGVTYPNDCMLEHGTNVSKKHDGRCKREVDCSKYRRIMTEDGKVLTACPLLLKEVCGTDGITYPNECGLCAHNFKHGTNVTKKHNGKCKQETEAGFCSEYEEPPEICIMEYDPVCGTDGKTYSNKCEFCKAV</sequence>
<dbReference type="InterPro" id="IPR036058">
    <property type="entry name" value="Kazal_dom_sf"/>
</dbReference>
<feature type="domain" description="Kazal-like" evidence="7">
    <location>
        <begin position="1"/>
        <end position="57"/>
    </location>
</feature>
<dbReference type="InterPro" id="IPR001239">
    <property type="entry name" value="Prot_inh_Kazal-m"/>
</dbReference>
<evidence type="ECO:0000256" key="3">
    <source>
        <dbReference type="ARBA" id="ARBA00022690"/>
    </source>
</evidence>
<evidence type="ECO:0000256" key="6">
    <source>
        <dbReference type="ARBA" id="ARBA00023180"/>
    </source>
</evidence>
<evidence type="ECO:0000256" key="1">
    <source>
        <dbReference type="ARBA" id="ARBA00004613"/>
    </source>
</evidence>
<dbReference type="PANTHER" id="PTHR21312:SF28">
    <property type="entry name" value="OVOINHIBITOR-RELATED"/>
    <property type="match status" value="1"/>
</dbReference>
<dbReference type="Proteomes" id="UP000694390">
    <property type="component" value="Unassembled WGS sequence"/>
</dbReference>
<evidence type="ECO:0000259" key="7">
    <source>
        <dbReference type="PROSITE" id="PS51465"/>
    </source>
</evidence>
<keyword evidence="9" id="KW-1185">Reference proteome</keyword>
<keyword evidence="3" id="KW-0646">Protease inhibitor</keyword>
<evidence type="ECO:0000256" key="5">
    <source>
        <dbReference type="ARBA" id="ARBA00023157"/>
    </source>
</evidence>
<dbReference type="PANTHER" id="PTHR21312">
    <property type="entry name" value="SERINE PROTEASE INHIBITOR"/>
    <property type="match status" value="1"/>
</dbReference>
<dbReference type="PRINTS" id="PR00290">
    <property type="entry name" value="KAZALINHBTR"/>
</dbReference>
<keyword evidence="2" id="KW-0964">Secreted</keyword>
<dbReference type="Gene3D" id="3.30.60.30">
    <property type="match status" value="3"/>
</dbReference>
<comment type="subcellular location">
    <subcellularLocation>
        <location evidence="1">Secreted</location>
    </subcellularLocation>
</comment>
<organism evidence="8 9">
    <name type="scientific">Gopherus evgoodei</name>
    <name type="common">Goodes thornscrub tortoise</name>
    <dbReference type="NCBI Taxonomy" id="1825980"/>
    <lineage>
        <taxon>Eukaryota</taxon>
        <taxon>Metazoa</taxon>
        <taxon>Chordata</taxon>
        <taxon>Craniata</taxon>
        <taxon>Vertebrata</taxon>
        <taxon>Euteleostomi</taxon>
        <taxon>Archelosauria</taxon>
        <taxon>Testudinata</taxon>
        <taxon>Testudines</taxon>
        <taxon>Cryptodira</taxon>
        <taxon>Durocryptodira</taxon>
        <taxon>Testudinoidea</taxon>
        <taxon>Testudinidae</taxon>
        <taxon>Gopherus</taxon>
    </lineage>
</organism>
<evidence type="ECO:0000313" key="9">
    <source>
        <dbReference type="Proteomes" id="UP000694390"/>
    </source>
</evidence>
<feature type="domain" description="Kazal-like" evidence="7">
    <location>
        <begin position="58"/>
        <end position="122"/>
    </location>
</feature>
<dbReference type="SMART" id="SM00280">
    <property type="entry name" value="KAZAL"/>
    <property type="match status" value="3"/>
</dbReference>
<evidence type="ECO:0000256" key="2">
    <source>
        <dbReference type="ARBA" id="ARBA00022525"/>
    </source>
</evidence>
<dbReference type="SUPFAM" id="SSF100895">
    <property type="entry name" value="Kazal-type serine protease inhibitors"/>
    <property type="match status" value="3"/>
</dbReference>
<dbReference type="GO" id="GO:0005576">
    <property type="term" value="C:extracellular region"/>
    <property type="evidence" value="ECO:0007669"/>
    <property type="project" value="UniProtKB-SubCell"/>
</dbReference>
<dbReference type="Pfam" id="PF00050">
    <property type="entry name" value="Kazal_1"/>
    <property type="match status" value="3"/>
</dbReference>
<dbReference type="PROSITE" id="PS00282">
    <property type="entry name" value="KAZAL_1"/>
    <property type="match status" value="1"/>
</dbReference>
<keyword evidence="5" id="KW-1015">Disulfide bond</keyword>
<keyword evidence="4" id="KW-0722">Serine protease inhibitor</keyword>
<reference evidence="8" key="2">
    <citation type="submission" date="2025-09" db="UniProtKB">
        <authorList>
            <consortium name="Ensembl"/>
        </authorList>
    </citation>
    <scope>IDENTIFICATION</scope>
</reference>
<dbReference type="GO" id="GO:0004867">
    <property type="term" value="F:serine-type endopeptidase inhibitor activity"/>
    <property type="evidence" value="ECO:0007669"/>
    <property type="project" value="UniProtKB-KW"/>
</dbReference>
<dbReference type="GeneTree" id="ENSGT00940000165772"/>
<reference evidence="8" key="1">
    <citation type="submission" date="2025-08" db="UniProtKB">
        <authorList>
            <consortium name="Ensembl"/>
        </authorList>
    </citation>
    <scope>IDENTIFICATION</scope>
</reference>
<protein>
    <recommendedName>
        <fullName evidence="7">Kazal-like domain-containing protein</fullName>
    </recommendedName>
</protein>
<dbReference type="InterPro" id="IPR002350">
    <property type="entry name" value="Kazal_dom"/>
</dbReference>
<accession>A0A8C4W6L8</accession>